<dbReference type="AlphaFoldDB" id="A0A3Q8ISN5"/>
<protein>
    <submittedName>
        <fullName evidence="2">Uncharacterized protein</fullName>
    </submittedName>
</protein>
<keyword evidence="6" id="KW-1185">Reference proteome</keyword>
<dbReference type="VEuPathDB" id="TriTrypDB:LDHU3_31.3070"/>
<dbReference type="OrthoDB" id="273856at2759"/>
<dbReference type="RefSeq" id="XP_003863269.1">
    <property type="nucleotide sequence ID" value="XM_003863221.1"/>
</dbReference>
<proteinExistence type="predicted"/>
<dbReference type="EMBL" id="CP029530">
    <property type="protein sequence ID" value="AYU81378.1"/>
    <property type="molecule type" value="Genomic_DNA"/>
</dbReference>
<feature type="region of interest" description="Disordered" evidence="1">
    <location>
        <begin position="293"/>
        <end position="321"/>
    </location>
</feature>
<gene>
    <name evidence="4" type="ORF">CGC21_11365</name>
    <name evidence="3" type="ORF">LDBPK_311780</name>
    <name evidence="2" type="ORF">LdCL_310025100</name>
</gene>
<reference evidence="3 5" key="1">
    <citation type="journal article" date="2011" name="Genome Res.">
        <title>Whole genome sequencing of multiple Leishmania donovani clinical isolates provides insights into population structure and mechanisms of drug resistance.</title>
        <authorList>
            <person name="Downing T."/>
            <person name="Imamura H."/>
            <person name="Decuypere S."/>
            <person name="Clark T.G."/>
            <person name="Coombs G.H."/>
            <person name="Cotton J.A."/>
            <person name="Hilley J.D."/>
            <person name="de Doncker S."/>
            <person name="Maes I."/>
            <person name="Mottram J.C."/>
            <person name="Quail M.A."/>
            <person name="Rijal S."/>
            <person name="Sanders M."/>
            <person name="Schonian G."/>
            <person name="Stark O."/>
            <person name="Sundar S."/>
            <person name="Vanaerschot M."/>
            <person name="Hertz-Fowler C."/>
            <person name="Dujardin J.C."/>
            <person name="Berriman M."/>
        </authorList>
    </citation>
    <scope>NUCLEOTIDE SEQUENCE [LARGE SCALE GENOMIC DNA]</scope>
    <source>
        <strain evidence="3 5">BPK282A1</strain>
    </source>
</reference>
<accession>A0A3Q8ISN5</accession>
<dbReference type="Proteomes" id="UP000274082">
    <property type="component" value="Chromosome 31"/>
</dbReference>
<reference evidence="3" key="2">
    <citation type="submission" date="2011-01" db="EMBL/GenBank/DDBJ databases">
        <authorList>
            <person name="Zhao B.P."/>
            <person name="Ren Z.A."/>
            <person name="Li C.D."/>
        </authorList>
    </citation>
    <scope>NUCLEOTIDE SEQUENCE</scope>
    <source>
        <strain evidence="3">BPK282A1</strain>
    </source>
</reference>
<evidence type="ECO:0000313" key="7">
    <source>
        <dbReference type="Proteomes" id="UP000318447"/>
    </source>
</evidence>
<dbReference type="VEuPathDB" id="TriTrypDB:LdBPK_311780.1"/>
<dbReference type="Proteomes" id="UP000318447">
    <property type="component" value="Unassembled WGS sequence"/>
</dbReference>
<dbReference type="VEuPathDB" id="TriTrypDB:LdCL_310025100"/>
<dbReference type="Proteomes" id="UP000008980">
    <property type="component" value="Chromosome 31"/>
</dbReference>
<reference evidence="2 6" key="4">
    <citation type="journal article" date="2018" name="Sci. Rep.">
        <title>A complete Leishmania donovani reference genome identifies novel genetic variations associated with virulence.</title>
        <authorList>
            <person name="Lypaczewski P."/>
            <person name="Hoshizaki J."/>
            <person name="Zhang W.-W."/>
            <person name="McCall L.-I."/>
            <person name="Torcivia-Rodriguez J."/>
            <person name="Simonyan V."/>
            <person name="Kaur A."/>
            <person name="Dewar K."/>
            <person name="Matlashewski G."/>
        </authorList>
    </citation>
    <scope>NUCLEOTIDE SEQUENCE [LARGE SCALE GENOMIC DNA]</scope>
    <source>
        <strain evidence="2 6">LdCL</strain>
    </source>
</reference>
<dbReference type="EMBL" id="RHLC01000006">
    <property type="protein sequence ID" value="TPP42588.1"/>
    <property type="molecule type" value="Genomic_DNA"/>
</dbReference>
<evidence type="ECO:0000313" key="4">
    <source>
        <dbReference type="EMBL" id="TPP42588.1"/>
    </source>
</evidence>
<reference evidence="5" key="3">
    <citation type="submission" date="2011-02" db="EMBL/GenBank/DDBJ databases">
        <title>Whole genome sequencing of Leishmania donovani clinical lines reveals dynamic variation related to drug resistance.</title>
        <authorList>
            <person name="Downing T."/>
            <person name="Imamura H."/>
            <person name="Sanders M."/>
            <person name="Decuypere S."/>
            <person name="Hertz-Fowler C."/>
            <person name="Clark T.G."/>
            <person name="Rijal S."/>
            <person name="Sundar S."/>
            <person name="Quail M.A."/>
            <person name="De Doncker S."/>
            <person name="Maes I."/>
            <person name="Vanaerschot M."/>
            <person name="Stark O."/>
            <person name="Schonian G."/>
            <person name="Dujardin J.C."/>
            <person name="Berriman M."/>
        </authorList>
    </citation>
    <scope>NUCLEOTIDE SEQUENCE [LARGE SCALE GENOMIC DNA]</scope>
    <source>
        <strain evidence="5">BPK282A1</strain>
    </source>
</reference>
<organism evidence="2 6">
    <name type="scientific">Leishmania donovani</name>
    <dbReference type="NCBI Taxonomy" id="5661"/>
    <lineage>
        <taxon>Eukaryota</taxon>
        <taxon>Discoba</taxon>
        <taxon>Euglenozoa</taxon>
        <taxon>Kinetoplastea</taxon>
        <taxon>Metakinetoplastina</taxon>
        <taxon>Trypanosomatida</taxon>
        <taxon>Trypanosomatidae</taxon>
        <taxon>Leishmaniinae</taxon>
        <taxon>Leishmania</taxon>
    </lineage>
</organism>
<evidence type="ECO:0000313" key="5">
    <source>
        <dbReference type="Proteomes" id="UP000008980"/>
    </source>
</evidence>
<evidence type="ECO:0000313" key="6">
    <source>
        <dbReference type="Proteomes" id="UP000274082"/>
    </source>
</evidence>
<sequence>MACAVPSPGTSQVVTCPSTLTSPVKIDQEWSITTSSATHATPIPQAPVATLCTLSKASATTTPVADGTHAFLQPSPVSAMSAIRRFLRRSSIMVPFMAERAAKEVVVLPPPIHRLYRQADETRRSLVRRADFLASCGENELAAENADACVSADREASAKVDRPRGDVFDFTWTRKEVNAMRMQQREYLRRQRGSPHAPVLVRMNELASNLLNDGDWEQMEKASPTVAAVAAPAVHANVANIVAGLCTRAIPQAEYIRSVFNYRMSVLQKRINAVPTGVVVPAVVQATMTLDELSESHSGESIPKYKKDKATSKKALSPTTAPTVTFPHPGVPFTYQDLAQDPLLLTAEQRADRRAALLHRRTLSEEVYGQPVPYI</sequence>
<name>A0A3Q8ISN5_LEIDO</name>
<reference evidence="7" key="6">
    <citation type="submission" date="2019-02" db="EMBL/GenBank/DDBJ databases">
        <title>FDA dAtabase for Regulatory Grade micrObial Sequences (FDA-ARGOS): Supporting development and validation of Infectious Disease Dx tests.</title>
        <authorList>
            <person name="Duncan R."/>
            <person name="Fisher C."/>
            <person name="Tallon L."/>
            <person name="Sadzewicz L."/>
            <person name="Sengamalay N."/>
            <person name="Ott S."/>
            <person name="Godinez A."/>
            <person name="Nagaraj S."/>
            <person name="Vavikolanu K."/>
            <person name="Nadendla S."/>
            <person name="Aluvathingal J."/>
            <person name="Sichtig H."/>
        </authorList>
    </citation>
    <scope>NUCLEOTIDE SEQUENCE [LARGE SCALE GENOMIC DNA]</scope>
    <source>
        <strain evidence="7">FDAARGOS_361</strain>
    </source>
</reference>
<evidence type="ECO:0000313" key="3">
    <source>
        <dbReference type="EMBL" id="CBZ36580.1"/>
    </source>
</evidence>
<dbReference type="KEGG" id="ldo:LDBPK_311780"/>
<dbReference type="GeneID" id="13389443"/>
<feature type="compositionally biased region" description="Basic and acidic residues" evidence="1">
    <location>
        <begin position="294"/>
        <end position="311"/>
    </location>
</feature>
<evidence type="ECO:0000313" key="2">
    <source>
        <dbReference type="EMBL" id="AYU81378.1"/>
    </source>
</evidence>
<reference evidence="4" key="5">
    <citation type="submission" date="2019-02" db="EMBL/GenBank/DDBJ databases">
        <title>FDA dAtabase for Regulatory Grade micrObial Sequences (FDA-ARGOS): Supporting development and validation of Infectious Disease Dx tests.</title>
        <authorList>
            <person name="Duncan R."/>
            <person name="Fisher C."/>
            <person name="Tallon L.J."/>
            <person name="Sadzewicz L."/>
            <person name="Sengamalay N."/>
            <person name="Ott S."/>
            <person name="Godinez A."/>
            <person name="Nagaraj S."/>
            <person name="Nadendla S."/>
            <person name="Sichtig H."/>
        </authorList>
    </citation>
    <scope>NUCLEOTIDE SEQUENCE</scope>
    <source>
        <strain evidence="4">FDAARGOS_361</strain>
    </source>
</reference>
<dbReference type="EMBL" id="FR799618">
    <property type="protein sequence ID" value="CBZ36580.1"/>
    <property type="molecule type" value="Genomic_DNA"/>
</dbReference>
<evidence type="ECO:0000256" key="1">
    <source>
        <dbReference type="SAM" id="MobiDB-lite"/>
    </source>
</evidence>
<dbReference type="OMA" id="PFMAERA"/>
<accession>E9BMV2</accession>